<dbReference type="PROSITE" id="PS50067">
    <property type="entry name" value="KINESIN_MOTOR_2"/>
    <property type="match status" value="2"/>
</dbReference>
<comment type="similarity">
    <text evidence="4">Belongs to the class-V pyridoxal-phosphate-dependent aminotransferase family.</text>
</comment>
<dbReference type="SUPFAM" id="SSF50729">
    <property type="entry name" value="PH domain-like"/>
    <property type="match status" value="1"/>
</dbReference>
<dbReference type="Pfam" id="PF16183">
    <property type="entry name" value="Kinesin_assoc"/>
    <property type="match status" value="1"/>
</dbReference>
<evidence type="ECO:0000256" key="7">
    <source>
        <dbReference type="ARBA" id="ARBA00022679"/>
    </source>
</evidence>
<comment type="caution">
    <text evidence="20">Lacks conserved residue(s) required for the propagation of feature annotation.</text>
</comment>
<evidence type="ECO:0000256" key="3">
    <source>
        <dbReference type="ARBA" id="ARBA00004514"/>
    </source>
</evidence>
<evidence type="ECO:0000256" key="14">
    <source>
        <dbReference type="ARBA" id="ARBA00023212"/>
    </source>
</evidence>
<dbReference type="GO" id="GO:0016740">
    <property type="term" value="F:transferase activity"/>
    <property type="evidence" value="ECO:0007669"/>
    <property type="project" value="UniProtKB-KW"/>
</dbReference>
<dbReference type="InterPro" id="IPR015424">
    <property type="entry name" value="PyrdxlP-dep_Trfase"/>
</dbReference>
<comment type="subunit">
    <text evidence="5">Homodimer.</text>
</comment>
<dbReference type="GO" id="GO:0005829">
    <property type="term" value="C:cytosol"/>
    <property type="evidence" value="ECO:0007669"/>
    <property type="project" value="UniProtKB-SubCell"/>
</dbReference>
<feature type="coiled-coil region" evidence="21">
    <location>
        <begin position="535"/>
        <end position="562"/>
    </location>
</feature>
<feature type="binding site" evidence="20">
    <location>
        <begin position="206"/>
        <end position="213"/>
    </location>
    <ligand>
        <name>ATP</name>
        <dbReference type="ChEBI" id="CHEBI:30616"/>
    </ligand>
</feature>
<dbReference type="InterPro" id="IPR036961">
    <property type="entry name" value="Kinesin_motor_dom_sf"/>
</dbReference>
<dbReference type="PROSITE" id="PS50088">
    <property type="entry name" value="ANK_REPEAT"/>
    <property type="match status" value="2"/>
</dbReference>
<reference evidence="25" key="1">
    <citation type="journal article" date="2023" name="Science">
        <title>Genome structures resolve the early diversification of teleost fishes.</title>
        <authorList>
            <person name="Parey E."/>
            <person name="Louis A."/>
            <person name="Montfort J."/>
            <person name="Bouchez O."/>
            <person name="Roques C."/>
            <person name="Iampietro C."/>
            <person name="Lluch J."/>
            <person name="Castinel A."/>
            <person name="Donnadieu C."/>
            <person name="Desvignes T."/>
            <person name="Floi Bucao C."/>
            <person name="Jouanno E."/>
            <person name="Wen M."/>
            <person name="Mejri S."/>
            <person name="Dirks R."/>
            <person name="Jansen H."/>
            <person name="Henkel C."/>
            <person name="Chen W.J."/>
            <person name="Zahm M."/>
            <person name="Cabau C."/>
            <person name="Klopp C."/>
            <person name="Thompson A.W."/>
            <person name="Robinson-Rechavi M."/>
            <person name="Braasch I."/>
            <person name="Lecointre G."/>
            <person name="Bobe J."/>
            <person name="Postlethwait J.H."/>
            <person name="Berthelot C."/>
            <person name="Roest Crollius H."/>
            <person name="Guiguen Y."/>
        </authorList>
    </citation>
    <scope>NUCLEOTIDE SEQUENCE</scope>
    <source>
        <strain evidence="25">Concon-B</strain>
    </source>
</reference>
<feature type="compositionally biased region" description="Low complexity" evidence="22">
    <location>
        <begin position="1624"/>
        <end position="1638"/>
    </location>
</feature>
<dbReference type="SUPFAM" id="SSF48403">
    <property type="entry name" value="Ankyrin repeat"/>
    <property type="match status" value="1"/>
</dbReference>
<comment type="caution">
    <text evidence="25">The sequence shown here is derived from an EMBL/GenBank/DDBJ whole genome shotgun (WGS) entry which is preliminary data.</text>
</comment>
<name>A0A9Q1DSC8_CONCO</name>
<dbReference type="PANTHER" id="PTHR47117:SF2">
    <property type="entry name" value="KINESIN-LIKE PROTEIN KIF1A ISOFORM X1"/>
    <property type="match status" value="1"/>
</dbReference>
<keyword evidence="26" id="KW-1185">Reference proteome</keyword>
<evidence type="ECO:0000256" key="1">
    <source>
        <dbReference type="ARBA" id="ARBA00001933"/>
    </source>
</evidence>
<evidence type="ECO:0000256" key="13">
    <source>
        <dbReference type="ARBA" id="ARBA00023175"/>
    </source>
</evidence>
<dbReference type="Pfam" id="PF00225">
    <property type="entry name" value="Kinesin"/>
    <property type="match status" value="2"/>
</dbReference>
<dbReference type="PRINTS" id="PR00380">
    <property type="entry name" value="KINESINHEAVY"/>
</dbReference>
<dbReference type="SUPFAM" id="SSF53383">
    <property type="entry name" value="PLP-dependent transferases"/>
    <property type="match status" value="1"/>
</dbReference>
<dbReference type="InterPro" id="IPR015422">
    <property type="entry name" value="PyrdxlP-dep_Trfase_small"/>
</dbReference>
<evidence type="ECO:0000256" key="4">
    <source>
        <dbReference type="ARBA" id="ARBA00009236"/>
    </source>
</evidence>
<dbReference type="SMART" id="SM00240">
    <property type="entry name" value="FHA"/>
    <property type="match status" value="1"/>
</dbReference>
<dbReference type="SMART" id="SM00248">
    <property type="entry name" value="ANK"/>
    <property type="match status" value="4"/>
</dbReference>
<dbReference type="InterPro" id="IPR027417">
    <property type="entry name" value="P-loop_NTPase"/>
</dbReference>
<evidence type="ECO:0000256" key="6">
    <source>
        <dbReference type="ARBA" id="ARBA00022490"/>
    </source>
</evidence>
<evidence type="ECO:0000256" key="12">
    <source>
        <dbReference type="ARBA" id="ARBA00023054"/>
    </source>
</evidence>
<dbReference type="InterPro" id="IPR032405">
    <property type="entry name" value="Kinesin_assoc"/>
</dbReference>
<dbReference type="InterPro" id="IPR015421">
    <property type="entry name" value="PyrdxlP-dep_Trfase_major"/>
</dbReference>
<dbReference type="Gene3D" id="3.90.1150.10">
    <property type="entry name" value="Aspartate Aminotransferase, domain 1"/>
    <property type="match status" value="1"/>
</dbReference>
<dbReference type="Gene3D" id="1.10.260.50">
    <property type="match status" value="1"/>
</dbReference>
<evidence type="ECO:0000313" key="26">
    <source>
        <dbReference type="Proteomes" id="UP001152803"/>
    </source>
</evidence>
<dbReference type="FunFam" id="3.90.1150.10:FF:000065">
    <property type="entry name" value="Selenocysteine lyase"/>
    <property type="match status" value="1"/>
</dbReference>
<evidence type="ECO:0000256" key="17">
    <source>
        <dbReference type="ARBA" id="ARBA00039054"/>
    </source>
</evidence>
<dbReference type="InterPro" id="IPR022140">
    <property type="entry name" value="Kinesin-like_KIF1-typ"/>
</dbReference>
<dbReference type="InterPro" id="IPR036770">
    <property type="entry name" value="Ankyrin_rpt-contain_sf"/>
</dbReference>
<dbReference type="SMART" id="SM00129">
    <property type="entry name" value="KISc"/>
    <property type="match status" value="1"/>
</dbReference>
<accession>A0A9Q1DSC8</accession>
<dbReference type="InterPro" id="IPR000192">
    <property type="entry name" value="Aminotrans_V_dom"/>
</dbReference>
<feature type="region of interest" description="Disordered" evidence="22">
    <location>
        <begin position="1518"/>
        <end position="1553"/>
    </location>
</feature>
<dbReference type="Pfam" id="PF00498">
    <property type="entry name" value="FHA"/>
    <property type="match status" value="1"/>
</dbReference>
<dbReference type="PROSITE" id="PS50006">
    <property type="entry name" value="FHA_DOMAIN"/>
    <property type="match status" value="1"/>
</dbReference>
<comment type="cofactor">
    <cofactor evidence="1">
        <name>pyridoxal 5'-phosphate</name>
        <dbReference type="ChEBI" id="CHEBI:597326"/>
    </cofactor>
</comment>
<keyword evidence="6" id="KW-0963">Cytoplasm</keyword>
<dbReference type="InterPro" id="IPR008984">
    <property type="entry name" value="SMAD_FHA_dom_sf"/>
</dbReference>
<feature type="compositionally biased region" description="Low complexity" evidence="22">
    <location>
        <begin position="1597"/>
        <end position="1613"/>
    </location>
</feature>
<comment type="similarity">
    <text evidence="20">Belongs to the TRAFAC class myosin-kinesin ATPase superfamily. Kinesin family.</text>
</comment>
<dbReference type="Pfam" id="PF12473">
    <property type="entry name" value="DUF3694"/>
    <property type="match status" value="1"/>
</dbReference>
<evidence type="ECO:0000256" key="5">
    <source>
        <dbReference type="ARBA" id="ARBA00011738"/>
    </source>
</evidence>
<proteinExistence type="inferred from homology"/>
<dbReference type="SUPFAM" id="SSF49879">
    <property type="entry name" value="SMAD/FHA domain"/>
    <property type="match status" value="1"/>
</dbReference>
<evidence type="ECO:0000256" key="21">
    <source>
        <dbReference type="SAM" id="Coils"/>
    </source>
</evidence>
<evidence type="ECO:0000259" key="23">
    <source>
        <dbReference type="PROSITE" id="PS50006"/>
    </source>
</evidence>
<dbReference type="GO" id="GO:0007018">
    <property type="term" value="P:microtubule-based movement"/>
    <property type="evidence" value="ECO:0007669"/>
    <property type="project" value="InterPro"/>
</dbReference>
<evidence type="ECO:0000256" key="15">
    <source>
        <dbReference type="ARBA" id="ARBA00023239"/>
    </source>
</evidence>
<feature type="repeat" description="ANK" evidence="19">
    <location>
        <begin position="2294"/>
        <end position="2315"/>
    </location>
</feature>
<sequence>MAESGEPARREWQLSRSVCCPPPFQGEAERIIYPWSSRSRELNTQQFVIFLGCDSRRIWTQVFAERLAGSTMAGASVKVAVRVRPFNSRETSKDSKCIIQMSGNTTILDHRRLGNRDGLYGVGTAVSCACSRQTELNEASCSATETIINPKQPKENKSFNFDYSYWSHTSPEDINYASQQQVYRDIGVEMLQHAFEGYNVCIFAYGQTGAGKSYTMMGRQEKDQQGIIPLLCEDLFTKFNDSNNDNNMSYSVEVSYMEIYCERVRDLLNPKNKGNLRVREHPLMGPYVEDLSKLAVTSYNDIQDLMDSGNKARTVAATNMNETSSRSHAVFNIIFTQKRHDAETDNTSEKNKKKKKVESFIPYRDSVLTWLLRENLGGNSRTAMVAALSPADINYDETLSTLRYDYGHHQRLTMLLGQPPLCCLLFNRPSNLLVQRRHLRRYADRAKQIRCNAVINEDPNNRLVRELKEEVSRLKDLLFAQGLGDIIETCRGPATQIAVTNAMTGMSPSPSLSALSSRAGSITNLHDRIMFSPGSEEAIERLKETEKIIAELNETWEEKLRRTEAIRMEREALLAEMGVAMREDGGTVGVFSPKKVDTLEMDSLLVVGREDAGSRQDIVLSGHFIKDEHCTFTSTTGPQGEAVILDPCEGAETYVNGKRVTEPTVLRSGNRIIMGKSHVFRFNHPEQARQERERTPCAETPVEPVDWAFAQRELLEKQGIDMKQEMDQRLQELEDQYRREREEANNLLEQQRLDYESKLEALQKQVDRCYPEIAEEEEEPEEEVQWTDREMDLALWAFRKWKCYQFTSLRDLLWGNAIFLKEANAISVELKKKVQFQFVLLTDTLYSPLPPDLLPPDAAKDREKRPFPRTISTPALLNSPTCGPLCLQAALSAGICFNCATAVEQQPKECRPFEIKRQRLDLMREMYDRAAEVPNSAIEDCDNVLTGGDPFYDRFPWFRLVGRAFVYLSNLLYPVPLVHRVAIVSEKGEVKGFLRVAVQAISADEEAPDYGSGVRQSGTAKISFEDQQFEKFQNESQPGGMSRSGTSQEELRIVEGEGQNSDMSLSADEVNNNTCAASPDELDSPLKANQEGSLDGPLEHLRIGSNFTFRVTVLQASSISAEYADIFCQFNFIHRHDEAFSTEPLKNTGRGPPLGFYHVQNIAVDVTKSFVEYIKTQPIVFEVFGHYQKQPFPPLCKDLISPLRPCRRQFPRVMPLSKPVPATKLTTLTRPTAGPCHCKYDLMVFFEICELEANGDYIPAVVDHRGGMPCHGSFMLHQGIQRRITVTIVHETGSDIEWKEVRELVVGRIRNTPEADETIIDPNILSLNLLSSGYIRPMHDDRTFYRFEAAWDSSMHNSLLLNRVTPYGEKIYMTLSAYLEMESCTQPAVITKDFCMVFYSRDAKLPASRSIRNLFGSGSLRASESNRVTGVYEVSLCHLADAGSPGMQRRRRRVLDTSVAYVRGEENLAGWRPRSDSLILDHQWELDKLSLLQEVEKTRHYLLLREKLETTLMLGQESQASCASEEQSDSLQSPPDHSALSSSPTPESPNERQRELAAKCLRLLTHTFNREYSHVCVSASESKLSEMSVTMLRDSTSASALSTLTPSSTCPSLVEGRYNNTELRTPTPRSRSISPDPDSLQDGDLKDSPSGNLLRPNMRVRVFVPDIQEIRVSPIVSKKGYIHFLEPHTNGWVKRYVVVRRPYVYIYNAEKDNVERAILNLSSAQVEYSEDQQAMLKIKAFQEKGCTDEDLKQLMKPIPKQVFDLHDHTYGYSLDQGSATLVLESRRLMSTVGEEAASAGSDRHPLGGQRNDLQEERIYMDYNATTPLESEVIVAITEALHEAWGNPSSSYLPGRKAKDIINTSRENVARMVGGRAEDIIFMSGGTEANNLVFHTAVKHFWESRGTSEMNGQERSHHNGKTLLPHIITSNVEHDSVKLAAESLSREGKADVTFVPVSKVTAQVVVEDMMAAVRPTTCLISVMLANNETGVLMPIRELCQRVKSLNKQQHAPRILLHTDAAQAMGKVRVDVQELGVDYLTIVGHKFYAPRIGALYVNGPGTTTPVSPMFFGGGQERNFRPGTENTPMIAGLGKAAELVNTHLPEFETHMRDTRLYLEQQLQDVFGKEKIHFNSHFPGSETLPNTCNVSILGPGLQGRSVLSCCKKLLASVGAACHSDRGDRPSHILLSSGIPAEVAANALRLSVGRGTTRKDVDLVVEDLRAATQSRSEFNVCEACISLCYPEDNGAVEHVSASRDANRTMVLHRAIQVARDGDLPALRELAAAAELGPDIADAQGATPVHHAARCGRLDCLRFLVAEAGLPGNAAARNWATPAHDAAAIGHTRELQWLVEHGGCSVKDRDNTGATALHLAARFGCVEALQWLLSVGGGAEEETDCGALPAHYATAKGDLTCLKLLIQEAPG</sequence>
<keyword evidence="13 20" id="KW-0505">Motor protein</keyword>
<feature type="compositionally biased region" description="Polar residues" evidence="22">
    <location>
        <begin position="1531"/>
        <end position="1545"/>
    </location>
</feature>
<dbReference type="Pfam" id="PF12423">
    <property type="entry name" value="KIF1B"/>
    <property type="match status" value="1"/>
</dbReference>
<dbReference type="GO" id="GO:0009000">
    <property type="term" value="F:selenocysteine lyase activity"/>
    <property type="evidence" value="ECO:0007669"/>
    <property type="project" value="UniProtKB-EC"/>
</dbReference>
<feature type="domain" description="FHA" evidence="23">
    <location>
        <begin position="605"/>
        <end position="660"/>
    </location>
</feature>
<evidence type="ECO:0000256" key="19">
    <source>
        <dbReference type="PROSITE-ProRule" id="PRU00023"/>
    </source>
</evidence>
<dbReference type="Gene3D" id="2.60.200.20">
    <property type="match status" value="1"/>
</dbReference>
<keyword evidence="15" id="KW-0456">Lyase</keyword>
<dbReference type="Gene3D" id="3.40.850.10">
    <property type="entry name" value="Kinesin motor domain"/>
    <property type="match status" value="2"/>
</dbReference>
<dbReference type="GO" id="GO:0008017">
    <property type="term" value="F:microtubule binding"/>
    <property type="evidence" value="ECO:0007669"/>
    <property type="project" value="InterPro"/>
</dbReference>
<dbReference type="OrthoDB" id="3176171at2759"/>
<dbReference type="InterPro" id="IPR011993">
    <property type="entry name" value="PH-like_dom_sf"/>
</dbReference>
<comment type="subcellular location">
    <subcellularLocation>
        <location evidence="2">Cytoplasm</location>
        <location evidence="2">Cytoskeleton</location>
    </subcellularLocation>
    <subcellularLocation>
        <location evidence="3">Cytoplasm</location>
        <location evidence="3">Cytosol</location>
    </subcellularLocation>
</comment>
<dbReference type="Pfam" id="PF00266">
    <property type="entry name" value="Aminotran_5"/>
    <property type="match status" value="1"/>
</dbReference>
<evidence type="ECO:0000256" key="10">
    <source>
        <dbReference type="ARBA" id="ARBA00022840"/>
    </source>
</evidence>
<dbReference type="GO" id="GO:0003777">
    <property type="term" value="F:microtubule motor activity"/>
    <property type="evidence" value="ECO:0007669"/>
    <property type="project" value="InterPro"/>
</dbReference>
<gene>
    <name evidence="25" type="ORF">COCON_G00064950</name>
</gene>
<keyword evidence="9 20" id="KW-0547">Nucleotide-binding</keyword>
<evidence type="ECO:0000256" key="18">
    <source>
        <dbReference type="ARBA" id="ARBA00040554"/>
    </source>
</evidence>
<organism evidence="25 26">
    <name type="scientific">Conger conger</name>
    <name type="common">Conger eel</name>
    <name type="synonym">Muraena conger</name>
    <dbReference type="NCBI Taxonomy" id="82655"/>
    <lineage>
        <taxon>Eukaryota</taxon>
        <taxon>Metazoa</taxon>
        <taxon>Chordata</taxon>
        <taxon>Craniata</taxon>
        <taxon>Vertebrata</taxon>
        <taxon>Euteleostomi</taxon>
        <taxon>Actinopterygii</taxon>
        <taxon>Neopterygii</taxon>
        <taxon>Teleostei</taxon>
        <taxon>Anguilliformes</taxon>
        <taxon>Congridae</taxon>
        <taxon>Conger</taxon>
    </lineage>
</organism>
<dbReference type="InterPro" id="IPR022164">
    <property type="entry name" value="Kinesin-like"/>
</dbReference>
<evidence type="ECO:0000256" key="20">
    <source>
        <dbReference type="PROSITE-ProRule" id="PRU00283"/>
    </source>
</evidence>
<dbReference type="PANTHER" id="PTHR47117">
    <property type="entry name" value="STAR-RELATED LIPID TRANSFER PROTEIN 9"/>
    <property type="match status" value="1"/>
</dbReference>
<feature type="repeat" description="ANK" evidence="19">
    <location>
        <begin position="2362"/>
        <end position="2394"/>
    </location>
</feature>
<dbReference type="GO" id="GO:0005874">
    <property type="term" value="C:microtubule"/>
    <property type="evidence" value="ECO:0007669"/>
    <property type="project" value="UniProtKB-KW"/>
</dbReference>
<dbReference type="Gene3D" id="2.30.29.30">
    <property type="entry name" value="Pleckstrin-homology domain (PH domain)/Phosphotyrosine-binding domain (PTB)"/>
    <property type="match status" value="1"/>
</dbReference>
<dbReference type="Pfam" id="PF12796">
    <property type="entry name" value="Ank_2"/>
    <property type="match status" value="1"/>
</dbReference>
<protein>
    <recommendedName>
        <fullName evidence="18">Selenocysteine lyase</fullName>
        <ecNumber evidence="17">4.4.1.16</ecNumber>
    </recommendedName>
</protein>
<dbReference type="InterPro" id="IPR001752">
    <property type="entry name" value="Kinesin_motor_dom"/>
</dbReference>
<keyword evidence="11" id="KW-0663">Pyridoxal phosphate</keyword>
<dbReference type="InterPro" id="IPR002110">
    <property type="entry name" value="Ankyrin_rpt"/>
</dbReference>
<feature type="domain" description="Kinesin motor" evidence="24">
    <location>
        <begin position="354"/>
        <end position="411"/>
    </location>
</feature>
<feature type="region of interest" description="Disordered" evidence="22">
    <location>
        <begin position="1597"/>
        <end position="1653"/>
    </location>
</feature>
<dbReference type="EMBL" id="JAFJMO010000004">
    <property type="protein sequence ID" value="KAJ8279429.1"/>
    <property type="molecule type" value="Genomic_DNA"/>
</dbReference>
<dbReference type="SUPFAM" id="SSF52540">
    <property type="entry name" value="P-loop containing nucleoside triphosphate hydrolases"/>
    <property type="match status" value="1"/>
</dbReference>
<dbReference type="Gene3D" id="3.40.640.10">
    <property type="entry name" value="Type I PLP-dependent aspartate aminotransferase-like (Major domain)"/>
    <property type="match status" value="1"/>
</dbReference>
<feature type="coiled-coil region" evidence="21">
    <location>
        <begin position="716"/>
        <end position="765"/>
    </location>
</feature>
<evidence type="ECO:0000256" key="22">
    <source>
        <dbReference type="SAM" id="MobiDB-lite"/>
    </source>
</evidence>
<dbReference type="Pfam" id="PF13637">
    <property type="entry name" value="Ank_4"/>
    <property type="match status" value="1"/>
</dbReference>
<feature type="domain" description="Kinesin motor" evidence="24">
    <location>
        <begin position="76"/>
        <end position="350"/>
    </location>
</feature>
<evidence type="ECO:0000256" key="2">
    <source>
        <dbReference type="ARBA" id="ARBA00004245"/>
    </source>
</evidence>
<evidence type="ECO:0000256" key="11">
    <source>
        <dbReference type="ARBA" id="ARBA00022898"/>
    </source>
</evidence>
<dbReference type="GO" id="GO:0005524">
    <property type="term" value="F:ATP binding"/>
    <property type="evidence" value="ECO:0007669"/>
    <property type="project" value="UniProtKB-UniRule"/>
</dbReference>
<dbReference type="InterPro" id="IPR000253">
    <property type="entry name" value="FHA_dom"/>
</dbReference>
<evidence type="ECO:0000256" key="9">
    <source>
        <dbReference type="ARBA" id="ARBA00022741"/>
    </source>
</evidence>
<keyword evidence="8" id="KW-0493">Microtubule</keyword>
<dbReference type="Proteomes" id="UP001152803">
    <property type="component" value="Unassembled WGS sequence"/>
</dbReference>
<keyword evidence="12 21" id="KW-0175">Coiled coil</keyword>
<keyword evidence="19" id="KW-0040">ANK repeat</keyword>
<dbReference type="PROSITE" id="PS50297">
    <property type="entry name" value="ANK_REP_REGION"/>
    <property type="match status" value="2"/>
</dbReference>
<keyword evidence="14" id="KW-0206">Cytoskeleton</keyword>
<evidence type="ECO:0000313" key="25">
    <source>
        <dbReference type="EMBL" id="KAJ8279429.1"/>
    </source>
</evidence>
<keyword evidence="10 20" id="KW-0067">ATP-binding</keyword>
<dbReference type="FunFam" id="3.40.640.10:FF:000083">
    <property type="entry name" value="Selenocysteine lyase"/>
    <property type="match status" value="1"/>
</dbReference>
<keyword evidence="7" id="KW-0808">Transferase</keyword>
<evidence type="ECO:0000256" key="16">
    <source>
        <dbReference type="ARBA" id="ARBA00037407"/>
    </source>
</evidence>
<comment type="function">
    <text evidence="16">Catalyzes the decomposition of L-selenocysteine to L-alanine and elemental selenium.</text>
</comment>
<dbReference type="Gene3D" id="1.25.40.20">
    <property type="entry name" value="Ankyrin repeat-containing domain"/>
    <property type="match status" value="1"/>
</dbReference>
<evidence type="ECO:0000259" key="24">
    <source>
        <dbReference type="PROSITE" id="PS50067"/>
    </source>
</evidence>
<evidence type="ECO:0000256" key="8">
    <source>
        <dbReference type="ARBA" id="ARBA00022701"/>
    </source>
</evidence>
<dbReference type="EC" id="4.4.1.16" evidence="17"/>
<dbReference type="Gene3D" id="6.10.250.2520">
    <property type="match status" value="1"/>
</dbReference>